<feature type="compositionally biased region" description="Gly residues" evidence="1">
    <location>
        <begin position="195"/>
        <end position="204"/>
    </location>
</feature>
<feature type="compositionally biased region" description="Polar residues" evidence="1">
    <location>
        <begin position="110"/>
        <end position="128"/>
    </location>
</feature>
<feature type="region of interest" description="Disordered" evidence="1">
    <location>
        <begin position="110"/>
        <end position="136"/>
    </location>
</feature>
<feature type="compositionally biased region" description="Low complexity" evidence="1">
    <location>
        <begin position="208"/>
        <end position="219"/>
    </location>
</feature>
<protein>
    <submittedName>
        <fullName evidence="2">Uncharacterized protein</fullName>
    </submittedName>
</protein>
<evidence type="ECO:0000256" key="1">
    <source>
        <dbReference type="SAM" id="MobiDB-lite"/>
    </source>
</evidence>
<feature type="region of interest" description="Disordered" evidence="1">
    <location>
        <begin position="1"/>
        <end position="26"/>
    </location>
</feature>
<feature type="compositionally biased region" description="Polar residues" evidence="1">
    <location>
        <begin position="342"/>
        <end position="356"/>
    </location>
</feature>
<keyword evidence="3" id="KW-1185">Reference proteome</keyword>
<proteinExistence type="predicted"/>
<reference evidence="2 3" key="1">
    <citation type="journal article" date="2015" name="Genome Biol. Evol.">
        <title>Phylogenomic analyses indicate that early fungi evolved digesting cell walls of algal ancestors of land plants.</title>
        <authorList>
            <person name="Chang Y."/>
            <person name="Wang S."/>
            <person name="Sekimoto S."/>
            <person name="Aerts A.L."/>
            <person name="Choi C."/>
            <person name="Clum A."/>
            <person name="LaButti K.M."/>
            <person name="Lindquist E.A."/>
            <person name="Yee Ngan C."/>
            <person name="Ohm R.A."/>
            <person name="Salamov A.A."/>
            <person name="Grigoriev I.V."/>
            <person name="Spatafora J.W."/>
            <person name="Berbee M.L."/>
        </authorList>
    </citation>
    <scope>NUCLEOTIDE SEQUENCE [LARGE SCALE GENOMIC DNA]</scope>
    <source>
        <strain evidence="2 3">JEL478</strain>
    </source>
</reference>
<evidence type="ECO:0000313" key="2">
    <source>
        <dbReference type="EMBL" id="KXS18427.1"/>
    </source>
</evidence>
<organism evidence="2 3">
    <name type="scientific">Gonapodya prolifera (strain JEL478)</name>
    <name type="common">Monoblepharis prolifera</name>
    <dbReference type="NCBI Taxonomy" id="1344416"/>
    <lineage>
        <taxon>Eukaryota</taxon>
        <taxon>Fungi</taxon>
        <taxon>Fungi incertae sedis</taxon>
        <taxon>Chytridiomycota</taxon>
        <taxon>Chytridiomycota incertae sedis</taxon>
        <taxon>Monoblepharidomycetes</taxon>
        <taxon>Monoblepharidales</taxon>
        <taxon>Gonapodyaceae</taxon>
        <taxon>Gonapodya</taxon>
    </lineage>
</organism>
<feature type="region of interest" description="Disordered" evidence="1">
    <location>
        <begin position="195"/>
        <end position="219"/>
    </location>
</feature>
<gene>
    <name evidence="2" type="ORF">M427DRAFT_210334</name>
</gene>
<sequence length="422" mass="44533">MVPPSRGGHRGAGRNGTIRNEKYGSEDVERKFRNSWFSALRLANPDPDPNSETVPVTESPLDAATRHANAIPLFLDAAAKLETYLHSGVPPVYGSLEEWLKAQDPLKNLSDASVSGENATKGTSNHPTSAHLPTDTPRLLANLSSRRAAQSLLRDFVYPALKNSTVAVREYAASGAVSAASPIPGVSNPFGFGPGSALGPGTSGAGNTTPPLSDPSRLPPSLRTPHLLAEYHMRKRVPLRLKRLGKEGNAAKVDRLRDVTPANMGTLDVGRILEKVKVPLAALEPMPRMSSLLFAATPRAPPANPPPTPSLPLPLPLPLPVIPNLSSTTAGPPPVQEHRQNPADTAPTTPVKQTRNALFVPGTPNAPPNPAEGPSTPKARSGPSTPLRRLTPSKPVRDAQGVGDSVLGKRVSLPRSLSVTVF</sequence>
<dbReference type="AlphaFoldDB" id="A0A139ANT9"/>
<name>A0A139ANT9_GONPJ</name>
<accession>A0A139ANT9</accession>
<evidence type="ECO:0000313" key="3">
    <source>
        <dbReference type="Proteomes" id="UP000070544"/>
    </source>
</evidence>
<dbReference type="EMBL" id="KQ965742">
    <property type="protein sequence ID" value="KXS18427.1"/>
    <property type="molecule type" value="Genomic_DNA"/>
</dbReference>
<feature type="region of interest" description="Disordered" evidence="1">
    <location>
        <begin position="322"/>
        <end position="403"/>
    </location>
</feature>
<dbReference type="Proteomes" id="UP000070544">
    <property type="component" value="Unassembled WGS sequence"/>
</dbReference>